<dbReference type="Gene3D" id="3.40.30.10">
    <property type="entry name" value="Glutaredoxin"/>
    <property type="match status" value="1"/>
</dbReference>
<reference evidence="3 4" key="1">
    <citation type="journal article" date="2022" name="Mar. Drugs">
        <title>Bioassay-Guided Fractionation Leads to the Detection of Cholic Acid Generated by the Rare Thalassomonas sp.</title>
        <authorList>
            <person name="Pheiffer F."/>
            <person name="Schneider Y.K."/>
            <person name="Hansen E.H."/>
            <person name="Andersen J.H."/>
            <person name="Isaksson J."/>
            <person name="Busche T."/>
            <person name="R C."/>
            <person name="Kalinowski J."/>
            <person name="Zyl L.V."/>
            <person name="Trindade M."/>
        </authorList>
    </citation>
    <scope>NUCLEOTIDE SEQUENCE [LARGE SCALE GENOMIC DNA]</scope>
    <source>
        <strain evidence="3 4">A5K-61T</strain>
    </source>
</reference>
<evidence type="ECO:0000313" key="3">
    <source>
        <dbReference type="EMBL" id="WDE11639.1"/>
    </source>
</evidence>
<keyword evidence="1" id="KW-0732">Signal</keyword>
<protein>
    <submittedName>
        <fullName evidence="3">TlpA family protein disulfide reductase</fullName>
    </submittedName>
</protein>
<keyword evidence="4" id="KW-1185">Reference proteome</keyword>
<dbReference type="PANTHER" id="PTHR42852">
    <property type="entry name" value="THIOL:DISULFIDE INTERCHANGE PROTEIN DSBE"/>
    <property type="match status" value="1"/>
</dbReference>
<evidence type="ECO:0000259" key="2">
    <source>
        <dbReference type="PROSITE" id="PS51352"/>
    </source>
</evidence>
<dbReference type="EMBL" id="CP059693">
    <property type="protein sequence ID" value="WDE11639.1"/>
    <property type="molecule type" value="Genomic_DNA"/>
</dbReference>
<proteinExistence type="predicted"/>
<evidence type="ECO:0000313" key="4">
    <source>
        <dbReference type="Proteomes" id="UP001215231"/>
    </source>
</evidence>
<dbReference type="SUPFAM" id="SSF52833">
    <property type="entry name" value="Thioredoxin-like"/>
    <property type="match status" value="1"/>
</dbReference>
<dbReference type="RefSeq" id="WP_274051802.1">
    <property type="nucleotide sequence ID" value="NZ_CP059693.1"/>
</dbReference>
<gene>
    <name evidence="3" type="ORF">H3N35_26150</name>
</gene>
<accession>A0ABY7VDF1</accession>
<dbReference type="InterPro" id="IPR050553">
    <property type="entry name" value="Thioredoxin_ResA/DsbE_sf"/>
</dbReference>
<dbReference type="InterPro" id="IPR036249">
    <property type="entry name" value="Thioredoxin-like_sf"/>
</dbReference>
<evidence type="ECO:0000256" key="1">
    <source>
        <dbReference type="SAM" id="SignalP"/>
    </source>
</evidence>
<dbReference type="Pfam" id="PF08534">
    <property type="entry name" value="Redoxin"/>
    <property type="match status" value="1"/>
</dbReference>
<dbReference type="InterPro" id="IPR013766">
    <property type="entry name" value="Thioredoxin_domain"/>
</dbReference>
<dbReference type="InterPro" id="IPR013740">
    <property type="entry name" value="Redoxin"/>
</dbReference>
<organism evidence="3 4">
    <name type="scientific">Thalassomonas haliotis</name>
    <dbReference type="NCBI Taxonomy" id="485448"/>
    <lineage>
        <taxon>Bacteria</taxon>
        <taxon>Pseudomonadati</taxon>
        <taxon>Pseudomonadota</taxon>
        <taxon>Gammaproteobacteria</taxon>
        <taxon>Alteromonadales</taxon>
        <taxon>Colwelliaceae</taxon>
        <taxon>Thalassomonas</taxon>
    </lineage>
</organism>
<dbReference type="CDD" id="cd02966">
    <property type="entry name" value="TlpA_like_family"/>
    <property type="match status" value="1"/>
</dbReference>
<feature type="signal peptide" evidence="1">
    <location>
        <begin position="1"/>
        <end position="22"/>
    </location>
</feature>
<feature type="chain" id="PRO_5047430669" evidence="1">
    <location>
        <begin position="23"/>
        <end position="156"/>
    </location>
</feature>
<name>A0ABY7VDF1_9GAMM</name>
<feature type="domain" description="Thioredoxin" evidence="2">
    <location>
        <begin position="16"/>
        <end position="156"/>
    </location>
</feature>
<sequence length="156" mass="17915">MSKLFAVCCYLYLATWAVSATAEQVETPANELARQLEQHSGKVIYLDFWASWCGPCRKSFPWMSKMQAQYQQQGFVVLSVNLDHNKQFADEFLQQVPADFPVIYDPRGELMKQYKIKGMPSSYLFDRSGDIIGLHAGFSEKKMPLYEQEIINALAR</sequence>
<dbReference type="PANTHER" id="PTHR42852:SF18">
    <property type="entry name" value="CHROMOSOME UNDETERMINED SCAFFOLD_47, WHOLE GENOME SHOTGUN SEQUENCE"/>
    <property type="match status" value="1"/>
</dbReference>
<dbReference type="PROSITE" id="PS51352">
    <property type="entry name" value="THIOREDOXIN_2"/>
    <property type="match status" value="1"/>
</dbReference>
<dbReference type="Proteomes" id="UP001215231">
    <property type="component" value="Chromosome"/>
</dbReference>